<accession>B0N057</accession>
<name>B0N057_9BACT</name>
<sequence>MEFTEPAIDTTKHPKPFRRFSPESNESRPGTAGLLTCSGRHAFPARTASG</sequence>
<organism evidence="2 3">
    <name type="scientific">Alistipes putredinis DSM 17216</name>
    <dbReference type="NCBI Taxonomy" id="445970"/>
    <lineage>
        <taxon>Bacteria</taxon>
        <taxon>Pseudomonadati</taxon>
        <taxon>Bacteroidota</taxon>
        <taxon>Bacteroidia</taxon>
        <taxon>Bacteroidales</taxon>
        <taxon>Rikenellaceae</taxon>
        <taxon>Alistipes</taxon>
    </lineage>
</organism>
<evidence type="ECO:0000256" key="1">
    <source>
        <dbReference type="SAM" id="MobiDB-lite"/>
    </source>
</evidence>
<evidence type="ECO:0000313" key="3">
    <source>
        <dbReference type="Proteomes" id="UP000005819"/>
    </source>
</evidence>
<keyword evidence="3" id="KW-1185">Reference proteome</keyword>
<reference evidence="2" key="2">
    <citation type="submission" date="2013-09" db="EMBL/GenBank/DDBJ databases">
        <title>Draft genome sequence of Alistipes putredinis (DSM 17216).</title>
        <authorList>
            <person name="Sudarsanam P."/>
            <person name="Ley R."/>
            <person name="Guruge J."/>
            <person name="Turnbaugh P.J."/>
            <person name="Mahowald M."/>
            <person name="Liep D."/>
            <person name="Gordon J."/>
        </authorList>
    </citation>
    <scope>NUCLEOTIDE SEQUENCE</scope>
    <source>
        <strain evidence="2">DSM 17216</strain>
    </source>
</reference>
<gene>
    <name evidence="2" type="ORF">ALIPUT_02784</name>
</gene>
<evidence type="ECO:0000313" key="2">
    <source>
        <dbReference type="EMBL" id="EDS03243.1"/>
    </source>
</evidence>
<dbReference type="Proteomes" id="UP000005819">
    <property type="component" value="Unassembled WGS sequence"/>
</dbReference>
<dbReference type="AlphaFoldDB" id="B0N057"/>
<protein>
    <submittedName>
        <fullName evidence="2">Uncharacterized protein</fullName>
    </submittedName>
</protein>
<comment type="caution">
    <text evidence="2">The sequence shown here is derived from an EMBL/GenBank/DDBJ whole genome shotgun (WGS) entry which is preliminary data.</text>
</comment>
<dbReference type="EMBL" id="ABFK02000020">
    <property type="protein sequence ID" value="EDS03243.1"/>
    <property type="molecule type" value="Genomic_DNA"/>
</dbReference>
<dbReference type="HOGENOM" id="CLU_3113824_0_0_10"/>
<reference evidence="2" key="1">
    <citation type="submission" date="2007-10" db="EMBL/GenBank/DDBJ databases">
        <authorList>
            <person name="Fulton L."/>
            <person name="Clifton S."/>
            <person name="Fulton B."/>
            <person name="Xu J."/>
            <person name="Minx P."/>
            <person name="Pepin K.H."/>
            <person name="Johnson M."/>
            <person name="Thiruvilangam P."/>
            <person name="Bhonagiri V."/>
            <person name="Nash W.E."/>
            <person name="Mardis E.R."/>
            <person name="Wilson R.K."/>
        </authorList>
    </citation>
    <scope>NUCLEOTIDE SEQUENCE [LARGE SCALE GENOMIC DNA]</scope>
    <source>
        <strain evidence="2">DSM 17216</strain>
    </source>
</reference>
<proteinExistence type="predicted"/>
<feature type="region of interest" description="Disordered" evidence="1">
    <location>
        <begin position="1"/>
        <end position="50"/>
    </location>
</feature>